<dbReference type="InterPro" id="IPR011989">
    <property type="entry name" value="ARM-like"/>
</dbReference>
<dbReference type="AlphaFoldDB" id="X6P9T5"/>
<reference evidence="1 2" key="1">
    <citation type="journal article" date="2013" name="Curr. Biol.">
        <title>The Genome of the Foraminiferan Reticulomyxa filosa.</title>
        <authorList>
            <person name="Glockner G."/>
            <person name="Hulsmann N."/>
            <person name="Schleicher M."/>
            <person name="Noegel A.A."/>
            <person name="Eichinger L."/>
            <person name="Gallinger C."/>
            <person name="Pawlowski J."/>
            <person name="Sierra R."/>
            <person name="Euteneuer U."/>
            <person name="Pillet L."/>
            <person name="Moustafa A."/>
            <person name="Platzer M."/>
            <person name="Groth M."/>
            <person name="Szafranski K."/>
            <person name="Schliwa M."/>
        </authorList>
    </citation>
    <scope>NUCLEOTIDE SEQUENCE [LARGE SCALE GENOMIC DNA]</scope>
</reference>
<organism evidence="1 2">
    <name type="scientific">Reticulomyxa filosa</name>
    <dbReference type="NCBI Taxonomy" id="46433"/>
    <lineage>
        <taxon>Eukaryota</taxon>
        <taxon>Sar</taxon>
        <taxon>Rhizaria</taxon>
        <taxon>Retaria</taxon>
        <taxon>Foraminifera</taxon>
        <taxon>Monothalamids</taxon>
        <taxon>Reticulomyxidae</taxon>
        <taxon>Reticulomyxa</taxon>
    </lineage>
</organism>
<evidence type="ECO:0000313" key="2">
    <source>
        <dbReference type="Proteomes" id="UP000023152"/>
    </source>
</evidence>
<feature type="non-terminal residue" evidence="1">
    <location>
        <position position="1"/>
    </location>
</feature>
<dbReference type="EMBL" id="ASPP01002624">
    <property type="protein sequence ID" value="ETO34387.1"/>
    <property type="molecule type" value="Genomic_DNA"/>
</dbReference>
<dbReference type="Gene3D" id="1.25.10.10">
    <property type="entry name" value="Leucine-rich Repeat Variant"/>
    <property type="match status" value="1"/>
</dbReference>
<dbReference type="Proteomes" id="UP000023152">
    <property type="component" value="Unassembled WGS sequence"/>
</dbReference>
<proteinExistence type="predicted"/>
<dbReference type="InterPro" id="IPR016024">
    <property type="entry name" value="ARM-type_fold"/>
</dbReference>
<keyword evidence="2" id="KW-1185">Reference proteome</keyword>
<protein>
    <recommendedName>
        <fullName evidence="3">Condensin complex subunit 1 C-terminal domain-containing protein</fullName>
    </recommendedName>
</protein>
<comment type="caution">
    <text evidence="1">The sequence shown here is derived from an EMBL/GenBank/DDBJ whole genome shotgun (WGS) entry which is preliminary data.</text>
</comment>
<name>X6P9T5_RETFI</name>
<sequence length="248" mass="29016">IIFFKYLINGLPDEKEDEDNRKKYIHNKKNYWVYRSAIETITMKLSGGQFHNTFSYLINRLNREDIYNDKYTDLLKRIAQRLDEKQMKIALNHLMGKLNDKNKHQNIVIKYIQLLTENDNAYVRAELLGTIAANLNRKHFDDAFQCFTNELKDSDSSVRKSCAKSLTTLSKKWNDKQLDITVQCLVAGFQNISGYDHYIFRDLLEGIAMQLNETQIDSLFTCLINKLKNNSGQDRNLYAKSIGYFSIN</sequence>
<evidence type="ECO:0008006" key="3">
    <source>
        <dbReference type="Google" id="ProtNLM"/>
    </source>
</evidence>
<accession>X6P9T5</accession>
<evidence type="ECO:0000313" key="1">
    <source>
        <dbReference type="EMBL" id="ETO34387.1"/>
    </source>
</evidence>
<gene>
    <name evidence="1" type="ORF">RFI_02707</name>
</gene>
<dbReference type="SUPFAM" id="SSF48371">
    <property type="entry name" value="ARM repeat"/>
    <property type="match status" value="1"/>
</dbReference>